<dbReference type="Proteomes" id="UP000769780">
    <property type="component" value="Unassembled WGS sequence"/>
</dbReference>
<evidence type="ECO:0000313" key="2">
    <source>
        <dbReference type="Proteomes" id="UP000769780"/>
    </source>
</evidence>
<accession>A0ABS7KBH2</accession>
<sequence length="358" mass="42354">MRIKNAVPLFSQFGNQTFLTQMDYPLFKTLYEIDVEICREIDQARLMYERDRFLDLLKNNRPILLAPFLLSARGNVIIHEESWELRAENKLFLLGGQEKLLGLESAFEYLKNDKEYAEQQKKPRVVKKIEHMMERVNQLSISMQVYLELSLEEERKCYCDINFQRRELHPGILMQYDQRNEYTVLTRKVAGNLEDTIEIDQKLARVRDQSSALTSLSIMHKCALAMWEGDLAGKEIKMKNRQVSIKMQERLTEKFYKGWLDLFPRHACNRQKYVTGLAGIQIALAYTVFLLTKDHHLSYENAIQKLQTLTLSCTWKHDDPLFHHLYDQTTGRIKHHHKRNSIQETARRMITRISEEVQ</sequence>
<organism evidence="1 2">
    <name type="scientific">Mesobacillus maritimus</name>
    <dbReference type="NCBI Taxonomy" id="1643336"/>
    <lineage>
        <taxon>Bacteria</taxon>
        <taxon>Bacillati</taxon>
        <taxon>Bacillota</taxon>
        <taxon>Bacilli</taxon>
        <taxon>Bacillales</taxon>
        <taxon>Bacillaceae</taxon>
        <taxon>Mesobacillus</taxon>
    </lineage>
</organism>
<dbReference type="EMBL" id="JACWFH010000036">
    <property type="protein sequence ID" value="MBY0099425.1"/>
    <property type="molecule type" value="Genomic_DNA"/>
</dbReference>
<gene>
    <name evidence="1" type="ORF">H0185_21900</name>
</gene>
<protein>
    <submittedName>
        <fullName evidence="1">Uncharacterized protein</fullName>
    </submittedName>
</protein>
<proteinExistence type="predicted"/>
<comment type="caution">
    <text evidence="1">The sequence shown here is derived from an EMBL/GenBank/DDBJ whole genome shotgun (WGS) entry which is preliminary data.</text>
</comment>
<evidence type="ECO:0000313" key="1">
    <source>
        <dbReference type="EMBL" id="MBY0099425.1"/>
    </source>
</evidence>
<name>A0ABS7KBH2_9BACI</name>
<dbReference type="RefSeq" id="WP_221875640.1">
    <property type="nucleotide sequence ID" value="NZ_JACWFH010000036.1"/>
</dbReference>
<keyword evidence="2" id="KW-1185">Reference proteome</keyword>
<reference evidence="1 2" key="1">
    <citation type="submission" date="2020-07" db="EMBL/GenBank/DDBJ databases">
        <title>Fungal Genomes of the International Space Station.</title>
        <authorList>
            <person name="Seuylemezian A."/>
            <person name="Singh N.K."/>
            <person name="Wood J."/>
            <person name="Venkateswaran K."/>
        </authorList>
    </citation>
    <scope>NUCLEOTIDE SEQUENCE [LARGE SCALE GENOMIC DNA]</scope>
    <source>
        <strain evidence="1 2">PL-B2</strain>
    </source>
</reference>